<keyword evidence="1" id="KW-1133">Transmembrane helix</keyword>
<dbReference type="GeneID" id="92931222"/>
<protein>
    <submittedName>
        <fullName evidence="2">Uncharacterized protein</fullName>
    </submittedName>
</protein>
<gene>
    <name evidence="2" type="ordered locus">Atc_1230</name>
</gene>
<dbReference type="EMBL" id="CP002573">
    <property type="protein sequence ID" value="AEK57879.1"/>
    <property type="molecule type" value="Genomic_DNA"/>
</dbReference>
<dbReference type="Proteomes" id="UP000006135">
    <property type="component" value="Chromosome"/>
</dbReference>
<keyword evidence="3" id="KW-1185">Reference proteome</keyword>
<evidence type="ECO:0000313" key="2">
    <source>
        <dbReference type="EMBL" id="AEK57879.1"/>
    </source>
</evidence>
<reference evidence="2 3" key="1">
    <citation type="journal article" date="2011" name="J. Genet. Genomics">
        <title>Unraveling the Acidithiobacillus caldus complete genome and its central metabolisms for carbon assimilation.</title>
        <authorList>
            <person name="You X.Y."/>
            <person name="Guo X."/>
            <person name="Zheng H.J."/>
            <person name="Zhang M.J."/>
            <person name="Liu L.J."/>
            <person name="Zhu Y.Q."/>
            <person name="Zhu B."/>
            <person name="Wang S.Y."/>
            <person name="Zhao G.P."/>
            <person name="Poetsch A."/>
            <person name="Jiang C.Y."/>
            <person name="Liu S.J."/>
        </authorList>
    </citation>
    <scope>NUCLEOTIDE SEQUENCE [LARGE SCALE GENOMIC DNA]</scope>
    <source>
        <strain evidence="2 3">SM-1</strain>
    </source>
</reference>
<dbReference type="STRING" id="990288.Atc_1230"/>
<feature type="transmembrane region" description="Helical" evidence="1">
    <location>
        <begin position="41"/>
        <end position="62"/>
    </location>
</feature>
<organism evidence="2 3">
    <name type="scientific">Acidithiobacillus caldus (strain SM-1)</name>
    <dbReference type="NCBI Taxonomy" id="990288"/>
    <lineage>
        <taxon>Bacteria</taxon>
        <taxon>Pseudomonadati</taxon>
        <taxon>Pseudomonadota</taxon>
        <taxon>Acidithiobacillia</taxon>
        <taxon>Acidithiobacillales</taxon>
        <taxon>Acidithiobacillaceae</taxon>
        <taxon>Acidithiobacillus</taxon>
    </lineage>
</organism>
<feature type="transmembrane region" description="Helical" evidence="1">
    <location>
        <begin position="97"/>
        <end position="119"/>
    </location>
</feature>
<keyword evidence="1" id="KW-0812">Transmembrane</keyword>
<sequence>MKPEDQENDKYYWKQKPNASQWPLKNPTDKKKEKLHRMSDLTRWLFIVRTILIPVLFFKAWIYGFGYSFVYSYSVVLSRLSPYLSDFSEWGYTHHPLALTAMAGVLAALARLLLLVLPWVLATLFAYVVVLGLYWISVWTGIVPPWSARFTLFREKGEI</sequence>
<accession>F9ZMX0</accession>
<name>F9ZMX0_ACICS</name>
<feature type="transmembrane region" description="Helical" evidence="1">
    <location>
        <begin position="125"/>
        <end position="146"/>
    </location>
</feature>
<evidence type="ECO:0000256" key="1">
    <source>
        <dbReference type="SAM" id="Phobius"/>
    </source>
</evidence>
<dbReference type="HOGENOM" id="CLU_1657033_0_0_6"/>
<proteinExistence type="predicted"/>
<evidence type="ECO:0000313" key="3">
    <source>
        <dbReference type="Proteomes" id="UP000006135"/>
    </source>
</evidence>
<dbReference type="RefSeq" id="WP_014002748.1">
    <property type="nucleotide sequence ID" value="NC_015850.1"/>
</dbReference>
<keyword evidence="1" id="KW-0472">Membrane</keyword>
<dbReference type="AlphaFoldDB" id="F9ZMX0"/>
<dbReference type="KEGG" id="acu:Atc_1230"/>